<evidence type="ECO:0000313" key="2">
    <source>
        <dbReference type="Proteomes" id="UP001139353"/>
    </source>
</evidence>
<accession>A0A9X2C2X2</accession>
<dbReference type="Proteomes" id="UP001139353">
    <property type="component" value="Unassembled WGS sequence"/>
</dbReference>
<evidence type="ECO:0000313" key="1">
    <source>
        <dbReference type="EMBL" id="MCK9687319.1"/>
    </source>
</evidence>
<proteinExistence type="predicted"/>
<dbReference type="EMBL" id="JAJLJH010000004">
    <property type="protein sequence ID" value="MCK9687319.1"/>
    <property type="molecule type" value="Genomic_DNA"/>
</dbReference>
<gene>
    <name evidence="1" type="ORF">LPC04_16555</name>
</gene>
<keyword evidence="2" id="KW-1185">Reference proteome</keyword>
<dbReference type="RefSeq" id="WP_275683359.1">
    <property type="nucleotide sequence ID" value="NZ_JAJLJH010000004.1"/>
</dbReference>
<dbReference type="AlphaFoldDB" id="A0A9X2C2X2"/>
<organism evidence="1 2">
    <name type="scientific">Scleromatobacter humisilvae</name>
    <dbReference type="NCBI Taxonomy" id="2897159"/>
    <lineage>
        <taxon>Bacteria</taxon>
        <taxon>Pseudomonadati</taxon>
        <taxon>Pseudomonadota</taxon>
        <taxon>Betaproteobacteria</taxon>
        <taxon>Burkholderiales</taxon>
        <taxon>Sphaerotilaceae</taxon>
        <taxon>Scleromatobacter</taxon>
    </lineage>
</organism>
<comment type="caution">
    <text evidence="1">The sequence shown here is derived from an EMBL/GenBank/DDBJ whole genome shotgun (WGS) entry which is preliminary data.</text>
</comment>
<name>A0A9X2C2X2_9BURK</name>
<sequence>MHIQQRNNVRSEAMGVLFHAPGASTEQVARGVKAAEDAFASQKITPQGAALGVHARLMHDLRGFEGPEPPARTYEAAEVFELAEAAAIEAAGVESGKGHLEVTEFGAWDVVMRTHPFFTWVPEGPFIEPSDPAAAARARSEMTGAPRVWS</sequence>
<reference evidence="1" key="1">
    <citation type="submission" date="2021-11" db="EMBL/GenBank/DDBJ databases">
        <title>BS-T2-15 a new species belonging to the Comamonadaceae family isolated from the soil of a French oak forest.</title>
        <authorList>
            <person name="Mieszkin S."/>
            <person name="Alain K."/>
        </authorList>
    </citation>
    <scope>NUCLEOTIDE SEQUENCE</scope>
    <source>
        <strain evidence="1">BS-T2-15</strain>
    </source>
</reference>
<protein>
    <submittedName>
        <fullName evidence="1">Uncharacterized protein</fullName>
    </submittedName>
</protein>